<evidence type="ECO:0000256" key="1">
    <source>
        <dbReference type="SAM" id="MobiDB-lite"/>
    </source>
</evidence>
<keyword evidence="5" id="KW-1185">Reference proteome</keyword>
<feature type="transmembrane region" description="Helical" evidence="2">
    <location>
        <begin position="198"/>
        <end position="223"/>
    </location>
</feature>
<dbReference type="Gene3D" id="2.60.120.260">
    <property type="entry name" value="Galactose-binding domain-like"/>
    <property type="match status" value="1"/>
</dbReference>
<evidence type="ECO:0008006" key="6">
    <source>
        <dbReference type="Google" id="ProtNLM"/>
    </source>
</evidence>
<keyword evidence="2" id="KW-0472">Membrane</keyword>
<evidence type="ECO:0000313" key="4">
    <source>
        <dbReference type="EMBL" id="KAJ2931064.1"/>
    </source>
</evidence>
<feature type="region of interest" description="Disordered" evidence="1">
    <location>
        <begin position="314"/>
        <end position="366"/>
    </location>
</feature>
<feature type="compositionally biased region" description="Low complexity" evidence="1">
    <location>
        <begin position="270"/>
        <end position="279"/>
    </location>
</feature>
<dbReference type="EMBL" id="JANBPK010000812">
    <property type="protein sequence ID" value="KAJ2931064.1"/>
    <property type="molecule type" value="Genomic_DNA"/>
</dbReference>
<gene>
    <name evidence="4" type="ORF">H1R20_g6055</name>
</gene>
<evidence type="ECO:0000256" key="3">
    <source>
        <dbReference type="SAM" id="SignalP"/>
    </source>
</evidence>
<comment type="caution">
    <text evidence="4">The sequence shown here is derived from an EMBL/GenBank/DDBJ whole genome shotgun (WGS) entry which is preliminary data.</text>
</comment>
<feature type="non-terminal residue" evidence="4">
    <location>
        <position position="366"/>
    </location>
</feature>
<feature type="chain" id="PRO_5040745641" description="Mid2 domain-containing protein" evidence="3">
    <location>
        <begin position="20"/>
        <end position="366"/>
    </location>
</feature>
<proteinExistence type="predicted"/>
<keyword evidence="2" id="KW-1133">Transmembrane helix</keyword>
<dbReference type="AlphaFoldDB" id="A0A9W8JDY7"/>
<sequence length="366" mass="39456">MLLPKSLLLLQLWLVLVFAQREVRVDDDSPEIQYNPPASWTQYDVASDLDAGGFHTYTGETAATATFSFIGTGIAFMAPRWQDSIGVRLTLDGGVPQDIDLTDGTGEVAAGGPATVASAIVWQELDLPNEQHILVISVPPGMVTAVVDMLIYYVPETTTTSTTSATSTTETTRTPTTTTGTEVAVSTSDIPVSQGTKMGLSIALSVVCSVFGLLALTVGFFCWRRRQRRLREQALWAKTVPDPPPMMDEVDDSLAAGRGRRYRSRPTAKSLAASELAESNSGLTSPNGIRPGSVLQPGQTSKLRNIVASQEPSIAVVPRSRHARTSSDIRSQTSTHARSPSELSQRAPSPRKFTLEPEEPNTPFRT</sequence>
<organism evidence="4 5">
    <name type="scientific">Candolleomyces eurysporus</name>
    <dbReference type="NCBI Taxonomy" id="2828524"/>
    <lineage>
        <taxon>Eukaryota</taxon>
        <taxon>Fungi</taxon>
        <taxon>Dikarya</taxon>
        <taxon>Basidiomycota</taxon>
        <taxon>Agaricomycotina</taxon>
        <taxon>Agaricomycetes</taxon>
        <taxon>Agaricomycetidae</taxon>
        <taxon>Agaricales</taxon>
        <taxon>Agaricineae</taxon>
        <taxon>Psathyrellaceae</taxon>
        <taxon>Candolleomyces</taxon>
    </lineage>
</organism>
<feature type="compositionally biased region" description="Polar residues" evidence="1">
    <location>
        <begin position="326"/>
        <end position="347"/>
    </location>
</feature>
<accession>A0A9W8JDY7</accession>
<evidence type="ECO:0000313" key="5">
    <source>
        <dbReference type="Proteomes" id="UP001140091"/>
    </source>
</evidence>
<feature type="signal peptide" evidence="3">
    <location>
        <begin position="1"/>
        <end position="19"/>
    </location>
</feature>
<dbReference type="Proteomes" id="UP001140091">
    <property type="component" value="Unassembled WGS sequence"/>
</dbReference>
<reference evidence="4" key="1">
    <citation type="submission" date="2022-06" db="EMBL/GenBank/DDBJ databases">
        <title>Genome Sequence of Candolleomyces eurysporus.</title>
        <authorList>
            <person name="Buettner E."/>
        </authorList>
    </citation>
    <scope>NUCLEOTIDE SEQUENCE</scope>
    <source>
        <strain evidence="4">VTCC 930004</strain>
    </source>
</reference>
<evidence type="ECO:0000256" key="2">
    <source>
        <dbReference type="SAM" id="Phobius"/>
    </source>
</evidence>
<dbReference type="OrthoDB" id="3004867at2759"/>
<name>A0A9W8JDY7_9AGAR</name>
<feature type="region of interest" description="Disordered" evidence="1">
    <location>
        <begin position="257"/>
        <end position="299"/>
    </location>
</feature>
<protein>
    <recommendedName>
        <fullName evidence="6">Mid2 domain-containing protein</fullName>
    </recommendedName>
</protein>
<keyword evidence="3" id="KW-0732">Signal</keyword>
<keyword evidence="2" id="KW-0812">Transmembrane</keyword>